<evidence type="ECO:0000313" key="1">
    <source>
        <dbReference type="EMBL" id="SPE22608.1"/>
    </source>
</evidence>
<protein>
    <submittedName>
        <fullName evidence="1">Uncharacterized protein</fullName>
    </submittedName>
</protein>
<evidence type="ECO:0000313" key="2">
    <source>
        <dbReference type="Proteomes" id="UP000239735"/>
    </source>
</evidence>
<accession>A0A2N9LH82</accession>
<dbReference type="AlphaFoldDB" id="A0A2N9LH82"/>
<proteinExistence type="predicted"/>
<sequence>MEMARELQSFIQNQMYIRVGVV</sequence>
<organism evidence="1 2">
    <name type="scientific">Candidatus Sulfuritelmatomonas gaucii</name>
    <dbReference type="NCBI Taxonomy" id="2043161"/>
    <lineage>
        <taxon>Bacteria</taxon>
        <taxon>Pseudomonadati</taxon>
        <taxon>Acidobacteriota</taxon>
        <taxon>Terriglobia</taxon>
        <taxon>Terriglobales</taxon>
        <taxon>Acidobacteriaceae</taxon>
        <taxon>Candidatus Sulfuritelmatomonas</taxon>
    </lineage>
</organism>
<reference evidence="2" key="1">
    <citation type="submission" date="2018-02" db="EMBL/GenBank/DDBJ databases">
        <authorList>
            <person name="Hausmann B."/>
        </authorList>
    </citation>
    <scope>NUCLEOTIDE SEQUENCE [LARGE SCALE GENOMIC DNA]</scope>
    <source>
        <strain evidence="2">Peat soil MAG SbA5</strain>
    </source>
</reference>
<dbReference type="EMBL" id="OKRB01000092">
    <property type="protein sequence ID" value="SPE22608.1"/>
    <property type="molecule type" value="Genomic_DNA"/>
</dbReference>
<dbReference type="Proteomes" id="UP000239735">
    <property type="component" value="Unassembled WGS sequence"/>
</dbReference>
<name>A0A2N9LH82_9BACT</name>
<gene>
    <name evidence="1" type="ORF">SBA5_350005</name>
</gene>